<gene>
    <name evidence="1" type="ORF">Bxe_A0080</name>
</gene>
<dbReference type="InterPro" id="IPR009057">
    <property type="entry name" value="Homeodomain-like_sf"/>
</dbReference>
<dbReference type="STRING" id="266265.Bxe_A0080"/>
<dbReference type="GO" id="GO:0003677">
    <property type="term" value="F:DNA binding"/>
    <property type="evidence" value="ECO:0007669"/>
    <property type="project" value="InterPro"/>
</dbReference>
<dbReference type="eggNOG" id="COG2963">
    <property type="taxonomic scope" value="Bacteria"/>
</dbReference>
<protein>
    <submittedName>
        <fullName evidence="1">ISPpu14, transposase Orf1</fullName>
    </submittedName>
</protein>
<dbReference type="GO" id="GO:0006313">
    <property type="term" value="P:DNA transposition"/>
    <property type="evidence" value="ECO:0007669"/>
    <property type="project" value="InterPro"/>
</dbReference>
<name>Q13ST8_PARXL</name>
<dbReference type="Proteomes" id="UP000001817">
    <property type="component" value="Chromosome 1"/>
</dbReference>
<dbReference type="Pfam" id="PF01527">
    <property type="entry name" value="HTH_Tnp_1"/>
    <property type="match status" value="1"/>
</dbReference>
<accession>Q13ST8</accession>
<dbReference type="SUPFAM" id="SSF46689">
    <property type="entry name" value="Homeodomain-like"/>
    <property type="match status" value="1"/>
</dbReference>
<evidence type="ECO:0000313" key="1">
    <source>
        <dbReference type="EMBL" id="ABE32851.1"/>
    </source>
</evidence>
<dbReference type="KEGG" id="bxe:Bxe_A0080"/>
<dbReference type="NCBIfam" id="NF047595">
    <property type="entry name" value="IS66_ISRel24_TnpA"/>
    <property type="match status" value="1"/>
</dbReference>
<dbReference type="GO" id="GO:0004803">
    <property type="term" value="F:transposase activity"/>
    <property type="evidence" value="ECO:0007669"/>
    <property type="project" value="InterPro"/>
</dbReference>
<evidence type="ECO:0000313" key="2">
    <source>
        <dbReference type="Proteomes" id="UP000001817"/>
    </source>
</evidence>
<keyword evidence="2" id="KW-1185">Reference proteome</keyword>
<dbReference type="InterPro" id="IPR002514">
    <property type="entry name" value="Transposase_8"/>
</dbReference>
<dbReference type="AlphaFoldDB" id="Q13ST8"/>
<sequence length="174" mass="18655">MSPARSTIASATHNLRTQFMTQDDLSFLPLRVTRVGVGGKRSFDPLGKRRLVEACEQPGASLSGLALKAGVNANQLRKWVRLHRQAQTRMSNDGMAASPSAFVPVVAIADTAPAPASMHSVRMQPEQRSSHLSSRSPASAWLSAQLPNGVKLELECSERDAALVSAMIAALGRR</sequence>
<dbReference type="EMBL" id="CP000270">
    <property type="protein sequence ID" value="ABE32851.1"/>
    <property type="molecule type" value="Genomic_DNA"/>
</dbReference>
<reference evidence="1 2" key="1">
    <citation type="journal article" date="2006" name="Proc. Natl. Acad. Sci. U.S.A.">
        <title>Burkholderia xenovorans LB400 harbors a multi-replicon, 9.73-Mbp genome shaped for versatility.</title>
        <authorList>
            <person name="Chain P.S."/>
            <person name="Denef V.J."/>
            <person name="Konstantinidis K.T."/>
            <person name="Vergez L.M."/>
            <person name="Agullo L."/>
            <person name="Reyes V.L."/>
            <person name="Hauser L."/>
            <person name="Cordova M."/>
            <person name="Gomez L."/>
            <person name="Gonzalez M."/>
            <person name="Land M."/>
            <person name="Lao V."/>
            <person name="Larimer F."/>
            <person name="LiPuma J.J."/>
            <person name="Mahenthiralingam E."/>
            <person name="Malfatti S.A."/>
            <person name="Marx C.J."/>
            <person name="Parnell J.J."/>
            <person name="Ramette A."/>
            <person name="Richardson P."/>
            <person name="Seeger M."/>
            <person name="Smith D."/>
            <person name="Spilker T."/>
            <person name="Sul W.J."/>
            <person name="Tsoi T.V."/>
            <person name="Ulrich L.E."/>
            <person name="Zhulin I.B."/>
            <person name="Tiedje J.M."/>
        </authorList>
    </citation>
    <scope>NUCLEOTIDE SEQUENCE [LARGE SCALE GENOMIC DNA]</scope>
    <source>
        <strain evidence="1 2">LB400</strain>
    </source>
</reference>
<organism evidence="1 2">
    <name type="scientific">Paraburkholderia xenovorans (strain LB400)</name>
    <dbReference type="NCBI Taxonomy" id="266265"/>
    <lineage>
        <taxon>Bacteria</taxon>
        <taxon>Pseudomonadati</taxon>
        <taxon>Pseudomonadota</taxon>
        <taxon>Betaproteobacteria</taxon>
        <taxon>Burkholderiales</taxon>
        <taxon>Burkholderiaceae</taxon>
        <taxon>Paraburkholderia</taxon>
    </lineage>
</organism>
<proteinExistence type="predicted"/>